<evidence type="ECO:0000256" key="3">
    <source>
        <dbReference type="SAM" id="MobiDB-lite"/>
    </source>
</evidence>
<dbReference type="GO" id="GO:0003729">
    <property type="term" value="F:mRNA binding"/>
    <property type="evidence" value="ECO:0007669"/>
    <property type="project" value="InterPro"/>
</dbReference>
<feature type="compositionally biased region" description="Polar residues" evidence="3">
    <location>
        <begin position="86"/>
        <end position="106"/>
    </location>
</feature>
<accession>A0AAV7JD66</accession>
<keyword evidence="5" id="KW-1185">Reference proteome</keyword>
<feature type="compositionally biased region" description="Pro residues" evidence="3">
    <location>
        <begin position="69"/>
        <end position="82"/>
    </location>
</feature>
<name>A0AAV7JD66_9METZ</name>
<dbReference type="SUPFAM" id="SSF54928">
    <property type="entry name" value="RNA-binding domain, RBD"/>
    <property type="match status" value="1"/>
</dbReference>
<sequence length="364" mass="40688">MSDTSEKLDSIPSSPPSPGELPTQREESPKQFGPCPPPVIVTGVHTDDVIDPLRKDTNHTTGDSLSDPPSSPVPHPTSPPSHPRGTETSPLVSPGPNNSQPSNTNKDIPYFSDRLCPEGEEIEFDRFDHPRIRLDTLHMKGTDDMSNTDLCQYFLAFGKVSLEWVNDTSCNIRFQDKTTATQALFSVGYKPLESTIPIQPAREDKADSGVSSNESEVMVEVNPWRVALPHFKNVNLKLRYATTADRKQPGAATRSRYYMKYGNPHRGDLHPDHLLSIDSKDRKRQVKKRLGAQINVRNIEMDQNLEGYIADIESSQQAPSKFLKLYTDHRGQDRDSSDDSDDNFICVAKSSVDLRTKLNAKSKF</sequence>
<dbReference type="GO" id="GO:0005634">
    <property type="term" value="C:nucleus"/>
    <property type="evidence" value="ECO:0007669"/>
    <property type="project" value="TreeGrafter"/>
</dbReference>
<dbReference type="Pfam" id="PF10309">
    <property type="entry name" value="NCBP3"/>
    <property type="match status" value="1"/>
</dbReference>
<dbReference type="InterPro" id="IPR012677">
    <property type="entry name" value="Nucleotide-bd_a/b_plait_sf"/>
</dbReference>
<dbReference type="InterPro" id="IPR019416">
    <property type="entry name" value="NCBP3"/>
</dbReference>
<gene>
    <name evidence="4" type="ORF">LOD99_12858</name>
</gene>
<evidence type="ECO:0000256" key="1">
    <source>
        <dbReference type="ARBA" id="ARBA00006069"/>
    </source>
</evidence>
<dbReference type="Gene3D" id="3.30.70.330">
    <property type="match status" value="1"/>
</dbReference>
<dbReference type="PANTHER" id="PTHR16291">
    <property type="entry name" value="NUCLEAR CAP-BINDING PROTEIN SUBUNIT 3"/>
    <property type="match status" value="1"/>
</dbReference>
<evidence type="ECO:0000313" key="5">
    <source>
        <dbReference type="Proteomes" id="UP001165289"/>
    </source>
</evidence>
<evidence type="ECO:0000256" key="2">
    <source>
        <dbReference type="ARBA" id="ARBA00019876"/>
    </source>
</evidence>
<proteinExistence type="inferred from homology"/>
<dbReference type="GO" id="GO:0000340">
    <property type="term" value="F:RNA 7-methylguanosine cap binding"/>
    <property type="evidence" value="ECO:0007669"/>
    <property type="project" value="InterPro"/>
</dbReference>
<reference evidence="4 5" key="1">
    <citation type="journal article" date="2023" name="BMC Biol.">
        <title>The compact genome of the sponge Oopsacas minuta (Hexactinellida) is lacking key metazoan core genes.</title>
        <authorList>
            <person name="Santini S."/>
            <person name="Schenkelaars Q."/>
            <person name="Jourda C."/>
            <person name="Duchesne M."/>
            <person name="Belahbib H."/>
            <person name="Rocher C."/>
            <person name="Selva M."/>
            <person name="Riesgo A."/>
            <person name="Vervoort M."/>
            <person name="Leys S.P."/>
            <person name="Kodjabachian L."/>
            <person name="Le Bivic A."/>
            <person name="Borchiellini C."/>
            <person name="Claverie J.M."/>
            <person name="Renard E."/>
        </authorList>
    </citation>
    <scope>NUCLEOTIDE SEQUENCE [LARGE SCALE GENOMIC DNA]</scope>
    <source>
        <strain evidence="4">SPO-2</strain>
    </source>
</reference>
<organism evidence="4 5">
    <name type="scientific">Oopsacas minuta</name>
    <dbReference type="NCBI Taxonomy" id="111878"/>
    <lineage>
        <taxon>Eukaryota</taxon>
        <taxon>Metazoa</taxon>
        <taxon>Porifera</taxon>
        <taxon>Hexactinellida</taxon>
        <taxon>Hexasterophora</taxon>
        <taxon>Lyssacinosida</taxon>
        <taxon>Leucopsacidae</taxon>
        <taxon>Oopsacas</taxon>
    </lineage>
</organism>
<feature type="region of interest" description="Disordered" evidence="3">
    <location>
        <begin position="1"/>
        <end position="110"/>
    </location>
</feature>
<feature type="compositionally biased region" description="Basic and acidic residues" evidence="3">
    <location>
        <begin position="45"/>
        <end position="58"/>
    </location>
</feature>
<dbReference type="EMBL" id="JAKMXF010000354">
    <property type="protein sequence ID" value="KAI6646738.1"/>
    <property type="molecule type" value="Genomic_DNA"/>
</dbReference>
<evidence type="ECO:0000313" key="4">
    <source>
        <dbReference type="EMBL" id="KAI6646738.1"/>
    </source>
</evidence>
<comment type="similarity">
    <text evidence="1">Belongs to the NCBP3 family.</text>
</comment>
<dbReference type="InterPro" id="IPR035979">
    <property type="entry name" value="RBD_domain_sf"/>
</dbReference>
<dbReference type="PANTHER" id="PTHR16291:SF0">
    <property type="entry name" value="NUCLEAR CAP-BINDING PROTEIN SUBUNIT 3"/>
    <property type="match status" value="1"/>
</dbReference>
<protein>
    <recommendedName>
        <fullName evidence="2">Nuclear cap-binding protein subunit 3</fullName>
    </recommendedName>
</protein>
<comment type="caution">
    <text evidence="4">The sequence shown here is derived from an EMBL/GenBank/DDBJ whole genome shotgun (WGS) entry which is preliminary data.</text>
</comment>
<dbReference type="Proteomes" id="UP001165289">
    <property type="component" value="Unassembled WGS sequence"/>
</dbReference>
<dbReference type="AlphaFoldDB" id="A0AAV7JD66"/>